<keyword evidence="1" id="KW-0238">DNA-binding</keyword>
<sequence>MGEPELRSGRLADAAGVDVQTLRYDERRGLLAAQRLGFALAPRSPTGCDDLVTCAASSRCPLPFAGPDHGPATV</sequence>
<protein>
    <submittedName>
        <fullName evidence="1">MerR family DNA-binding transcriptional regulator</fullName>
    </submittedName>
</protein>
<dbReference type="RefSeq" id="WP_349877326.1">
    <property type="nucleotide sequence ID" value="NZ_CP157974.1"/>
</dbReference>
<dbReference type="AlphaFoldDB" id="A0AAU7QXH2"/>
<gene>
    <name evidence="1" type="ORF">ABIH81_25020</name>
</gene>
<accession>A0AAU7QXH2</accession>
<evidence type="ECO:0000313" key="1">
    <source>
        <dbReference type="EMBL" id="XBT80887.1"/>
    </source>
</evidence>
<dbReference type="EMBL" id="CP157974">
    <property type="protein sequence ID" value="XBT80887.1"/>
    <property type="molecule type" value="Genomic_DNA"/>
</dbReference>
<name>A0AAU7QXH2_9ACTN</name>
<dbReference type="GO" id="GO:0003677">
    <property type="term" value="F:DNA binding"/>
    <property type="evidence" value="ECO:0007669"/>
    <property type="project" value="UniProtKB-KW"/>
</dbReference>
<proteinExistence type="predicted"/>
<reference evidence="1" key="1">
    <citation type="submission" date="2024-06" db="EMBL/GenBank/DDBJ databases">
        <title>Micromonospora sp. strain HUAS YX12 genome sequences.</title>
        <authorList>
            <person name="Mo P."/>
        </authorList>
    </citation>
    <scope>NUCLEOTIDE SEQUENCE</scope>
    <source>
        <strain evidence="1">HUAS YX12</strain>
    </source>
</reference>
<organism evidence="1">
    <name type="scientific">Micromonospora sp. HUAS YX12</name>
    <dbReference type="NCBI Taxonomy" id="3156396"/>
    <lineage>
        <taxon>Bacteria</taxon>
        <taxon>Bacillati</taxon>
        <taxon>Actinomycetota</taxon>
        <taxon>Actinomycetes</taxon>
        <taxon>Micromonosporales</taxon>
        <taxon>Micromonosporaceae</taxon>
        <taxon>Micromonospora</taxon>
    </lineage>
</organism>